<keyword evidence="5 13" id="KW-0812">Transmembrane</keyword>
<evidence type="ECO:0000256" key="8">
    <source>
        <dbReference type="ARBA" id="ARBA00022989"/>
    </source>
</evidence>
<organism evidence="15 18">
    <name type="scientific">Drosophila hydei</name>
    <name type="common">Fruit fly</name>
    <dbReference type="NCBI Taxonomy" id="7224"/>
    <lineage>
        <taxon>Eukaryota</taxon>
        <taxon>Metazoa</taxon>
        <taxon>Ecdysozoa</taxon>
        <taxon>Arthropoda</taxon>
        <taxon>Hexapoda</taxon>
        <taxon>Insecta</taxon>
        <taxon>Pterygota</taxon>
        <taxon>Neoptera</taxon>
        <taxon>Endopterygota</taxon>
        <taxon>Diptera</taxon>
        <taxon>Brachycera</taxon>
        <taxon>Muscomorpha</taxon>
        <taxon>Ephydroidea</taxon>
        <taxon>Drosophilidae</taxon>
        <taxon>Drosophila</taxon>
    </lineage>
</organism>
<comment type="subcellular location">
    <subcellularLocation>
        <location evidence="2">Membrane</location>
        <topology evidence="2">Multi-pass membrane protein</topology>
    </subcellularLocation>
</comment>
<dbReference type="OMA" id="SGHEAQN"/>
<dbReference type="PANTHER" id="PTHR15422:SF43">
    <property type="entry name" value="ASCORBATE FERRIREDUCTASE (TRANSMEMBRANE)"/>
    <property type="match status" value="1"/>
</dbReference>
<keyword evidence="7" id="KW-0249">Electron transport</keyword>
<evidence type="ECO:0000256" key="3">
    <source>
        <dbReference type="ARBA" id="ARBA00022448"/>
    </source>
</evidence>
<keyword evidence="9" id="KW-0408">Iron</keyword>
<dbReference type="Proteomes" id="UP000504633">
    <property type="component" value="Unplaced"/>
</dbReference>
<evidence type="ECO:0000313" key="20">
    <source>
        <dbReference type="RefSeq" id="XP_030079057.1"/>
    </source>
</evidence>
<gene>
    <name evidence="16 17 18 19 20" type="primary">LOC111600476</name>
</gene>
<dbReference type="PROSITE" id="PS50939">
    <property type="entry name" value="CYTOCHROME_B561"/>
    <property type="match status" value="1"/>
</dbReference>
<feature type="domain" description="Cytochrome b561" evidence="14">
    <location>
        <begin position="83"/>
        <end position="277"/>
    </location>
</feature>
<protein>
    <recommendedName>
        <fullName evidence="11">ascorbate ferrireductase (transmembrane)</fullName>
        <ecNumber evidence="11">7.2.1.3</ecNumber>
    </recommendedName>
</protein>
<keyword evidence="8 13" id="KW-1133">Transmembrane helix</keyword>
<feature type="transmembrane region" description="Helical" evidence="13">
    <location>
        <begin position="82"/>
        <end position="101"/>
    </location>
</feature>
<feature type="transmembrane region" description="Helical" evidence="13">
    <location>
        <begin position="153"/>
        <end position="173"/>
    </location>
</feature>
<evidence type="ECO:0000256" key="11">
    <source>
        <dbReference type="ARBA" id="ARBA00024225"/>
    </source>
</evidence>
<keyword evidence="6" id="KW-0479">Metal-binding</keyword>
<dbReference type="CDD" id="cd08554">
    <property type="entry name" value="Cyt_b561"/>
    <property type="match status" value="1"/>
</dbReference>
<dbReference type="Gene3D" id="1.20.120.1770">
    <property type="match status" value="1"/>
</dbReference>
<dbReference type="RefSeq" id="XP_023172359.2">
    <property type="nucleotide sequence ID" value="XM_023316591.2"/>
</dbReference>
<feature type="transmembrane region" description="Helical" evidence="13">
    <location>
        <begin position="256"/>
        <end position="274"/>
    </location>
</feature>
<evidence type="ECO:0000256" key="4">
    <source>
        <dbReference type="ARBA" id="ARBA00022617"/>
    </source>
</evidence>
<keyword evidence="15" id="KW-1185">Reference proteome</keyword>
<feature type="transmembrane region" description="Helical" evidence="13">
    <location>
        <begin position="221"/>
        <end position="241"/>
    </location>
</feature>
<evidence type="ECO:0000313" key="17">
    <source>
        <dbReference type="RefSeq" id="XP_023172369.2"/>
    </source>
</evidence>
<sequence>MTEHLPPVISSNQKVADYGSTTSANLAKNQHSQSLPTGPTARPQRSPSFLQLNASAGGHRYSRMSHNKLHSDSQQPLERLEYFLNVLNQMCIGFITIYISYLTLQTGLAGTGLHAWLVTIGFSFFMAEGVMVHYGGNVLTNSYKRTTKTTIHWILLTLGGGCGAAGALIKMIQKGFLLKSTHGRLGLTAFILCLLAMSSGLAALCSARVKKLITPLLNKAFHNFLGFACFVIALVTQYYGYETGYFTHRTETDLQILMKCLTLVSLVLSSYGPMKGLYHKIKSISSQF</sequence>
<evidence type="ECO:0000256" key="1">
    <source>
        <dbReference type="ARBA" id="ARBA00001970"/>
    </source>
</evidence>
<evidence type="ECO:0000256" key="7">
    <source>
        <dbReference type="ARBA" id="ARBA00022982"/>
    </source>
</evidence>
<evidence type="ECO:0000256" key="12">
    <source>
        <dbReference type="SAM" id="MobiDB-lite"/>
    </source>
</evidence>
<dbReference type="InterPro" id="IPR045150">
    <property type="entry name" value="CYB561D1/2"/>
</dbReference>
<evidence type="ECO:0000256" key="5">
    <source>
        <dbReference type="ARBA" id="ARBA00022692"/>
    </source>
</evidence>
<proteinExistence type="predicted"/>
<evidence type="ECO:0000256" key="2">
    <source>
        <dbReference type="ARBA" id="ARBA00004141"/>
    </source>
</evidence>
<feature type="transmembrane region" description="Helical" evidence="13">
    <location>
        <begin position="113"/>
        <end position="132"/>
    </location>
</feature>
<dbReference type="RefSeq" id="XP_023172369.2">
    <property type="nucleotide sequence ID" value="XM_023316601.2"/>
</dbReference>
<dbReference type="SMART" id="SM00665">
    <property type="entry name" value="B561"/>
    <property type="match status" value="1"/>
</dbReference>
<evidence type="ECO:0000256" key="10">
    <source>
        <dbReference type="ARBA" id="ARBA00023136"/>
    </source>
</evidence>
<keyword evidence="4" id="KW-0349">Heme</keyword>
<dbReference type="GO" id="GO:0140575">
    <property type="term" value="F:transmembrane monodehydroascorbate reductase activity"/>
    <property type="evidence" value="ECO:0007669"/>
    <property type="project" value="InterPro"/>
</dbReference>
<keyword evidence="3" id="KW-0813">Transport</keyword>
<evidence type="ECO:0000256" key="6">
    <source>
        <dbReference type="ARBA" id="ARBA00022723"/>
    </source>
</evidence>
<reference evidence="16 17" key="1">
    <citation type="submission" date="2025-04" db="UniProtKB">
        <authorList>
            <consortium name="RefSeq"/>
        </authorList>
    </citation>
    <scope>IDENTIFICATION</scope>
    <source>
        <strain evidence="16 17">15085-1641.00</strain>
        <tissue evidence="16 17">Whole body</tissue>
    </source>
</reference>
<comment type="cofactor">
    <cofactor evidence="1">
        <name>heme b</name>
        <dbReference type="ChEBI" id="CHEBI:60344"/>
    </cofactor>
</comment>
<dbReference type="RefSeq" id="XP_030079057.1">
    <property type="nucleotide sequence ID" value="XM_030223197.1"/>
</dbReference>
<dbReference type="KEGG" id="dhe:111600476"/>
<evidence type="ECO:0000313" key="16">
    <source>
        <dbReference type="RefSeq" id="XP_023172359.2"/>
    </source>
</evidence>
<evidence type="ECO:0000256" key="9">
    <source>
        <dbReference type="ARBA" id="ARBA00023004"/>
    </source>
</evidence>
<feature type="transmembrane region" description="Helical" evidence="13">
    <location>
        <begin position="185"/>
        <end position="209"/>
    </location>
</feature>
<evidence type="ECO:0000313" key="19">
    <source>
        <dbReference type="RefSeq" id="XP_023172386.2"/>
    </source>
</evidence>
<dbReference type="RefSeq" id="XP_023172386.2">
    <property type="nucleotide sequence ID" value="XM_023316618.2"/>
</dbReference>
<evidence type="ECO:0000313" key="15">
    <source>
        <dbReference type="Proteomes" id="UP000504633"/>
    </source>
</evidence>
<dbReference type="RefSeq" id="XP_023172378.2">
    <property type="nucleotide sequence ID" value="XM_023316610.2"/>
</dbReference>
<dbReference type="GeneID" id="111600476"/>
<dbReference type="InterPro" id="IPR006593">
    <property type="entry name" value="Cyt_b561/ferric_Rdtase_TM"/>
</dbReference>
<evidence type="ECO:0000259" key="14">
    <source>
        <dbReference type="PROSITE" id="PS50939"/>
    </source>
</evidence>
<dbReference type="OrthoDB" id="432881at2759"/>
<dbReference type="PANTHER" id="PTHR15422">
    <property type="entry name" value="OS05G0565100 PROTEIN"/>
    <property type="match status" value="1"/>
</dbReference>
<dbReference type="GO" id="GO:0140571">
    <property type="term" value="F:transmembrane ascorbate ferrireductase activity"/>
    <property type="evidence" value="ECO:0007669"/>
    <property type="project" value="UniProtKB-EC"/>
</dbReference>
<dbReference type="EC" id="7.2.1.3" evidence="11"/>
<feature type="region of interest" description="Disordered" evidence="12">
    <location>
        <begin position="27"/>
        <end position="47"/>
    </location>
</feature>
<dbReference type="GO" id="GO:0016020">
    <property type="term" value="C:membrane"/>
    <property type="evidence" value="ECO:0007669"/>
    <property type="project" value="UniProtKB-SubCell"/>
</dbReference>
<name>A0A6J1LVZ8_DROHY</name>
<dbReference type="GO" id="GO:0046872">
    <property type="term" value="F:metal ion binding"/>
    <property type="evidence" value="ECO:0007669"/>
    <property type="project" value="UniProtKB-KW"/>
</dbReference>
<evidence type="ECO:0000313" key="18">
    <source>
        <dbReference type="RefSeq" id="XP_023172378.2"/>
    </source>
</evidence>
<accession>A0A6J1LVZ8</accession>
<evidence type="ECO:0000256" key="13">
    <source>
        <dbReference type="SAM" id="Phobius"/>
    </source>
</evidence>
<keyword evidence="10 13" id="KW-0472">Membrane</keyword>
<dbReference type="Pfam" id="PF03188">
    <property type="entry name" value="Cytochrom_B561"/>
    <property type="match status" value="1"/>
</dbReference>
<dbReference type="AlphaFoldDB" id="A0A6J1LVZ8"/>